<dbReference type="GO" id="GO:0016020">
    <property type="term" value="C:membrane"/>
    <property type="evidence" value="ECO:0007669"/>
    <property type="project" value="UniProtKB-SubCell"/>
</dbReference>
<comment type="similarity">
    <text evidence="2">Belongs to the TDE1 family.</text>
</comment>
<reference evidence="7" key="2">
    <citation type="submission" date="2025-09" db="UniProtKB">
        <authorList>
            <consortium name="Ensembl"/>
        </authorList>
    </citation>
    <scope>IDENTIFICATION</scope>
</reference>
<dbReference type="Proteomes" id="UP000694545">
    <property type="component" value="Unplaced"/>
</dbReference>
<protein>
    <submittedName>
        <fullName evidence="7">Serine incorporator 4</fullName>
    </submittedName>
</protein>
<keyword evidence="5 6" id="KW-0472">Membrane</keyword>
<dbReference type="InterPro" id="IPR005016">
    <property type="entry name" value="TDE1/TMS"/>
</dbReference>
<feature type="transmembrane region" description="Helical" evidence="6">
    <location>
        <begin position="263"/>
        <end position="283"/>
    </location>
</feature>
<evidence type="ECO:0000256" key="4">
    <source>
        <dbReference type="ARBA" id="ARBA00022989"/>
    </source>
</evidence>
<dbReference type="PANTHER" id="PTHR10383:SF5">
    <property type="entry name" value="SERINE INCORPORATOR 4"/>
    <property type="match status" value="1"/>
</dbReference>
<keyword evidence="8" id="KW-1185">Reference proteome</keyword>
<feature type="transmembrane region" description="Helical" evidence="6">
    <location>
        <begin position="69"/>
        <end position="87"/>
    </location>
</feature>
<evidence type="ECO:0000313" key="8">
    <source>
        <dbReference type="Proteomes" id="UP000694545"/>
    </source>
</evidence>
<reference evidence="7" key="1">
    <citation type="submission" date="2025-08" db="UniProtKB">
        <authorList>
            <consortium name="Ensembl"/>
        </authorList>
    </citation>
    <scope>IDENTIFICATION</scope>
</reference>
<feature type="transmembrane region" description="Helical" evidence="6">
    <location>
        <begin position="225"/>
        <end position="251"/>
    </location>
</feature>
<evidence type="ECO:0000256" key="1">
    <source>
        <dbReference type="ARBA" id="ARBA00004141"/>
    </source>
</evidence>
<evidence type="ECO:0000256" key="6">
    <source>
        <dbReference type="SAM" id="Phobius"/>
    </source>
</evidence>
<dbReference type="PANTHER" id="PTHR10383">
    <property type="entry name" value="SERINE INCORPORATOR"/>
    <property type="match status" value="1"/>
</dbReference>
<feature type="transmembrane region" description="Helical" evidence="6">
    <location>
        <begin position="159"/>
        <end position="177"/>
    </location>
</feature>
<evidence type="ECO:0000256" key="3">
    <source>
        <dbReference type="ARBA" id="ARBA00022692"/>
    </source>
</evidence>
<accession>A0A8D2JGM1</accession>
<feature type="transmembrane region" description="Helical" evidence="6">
    <location>
        <begin position="359"/>
        <end position="379"/>
    </location>
</feature>
<sequence length="447" mass="48614">MPWRAHGQPPRARGAKASTRLALLAKHTEGPGKASPSLPPPHTQLCSCCGPAPCSVCCPGCKASTGTRLLYMLFHILACASCCILLSRTATKVIKENVPFYTVLCEHLPAGADCNILVGYLAVYRVCFGTASFHLAQAAFLVNIKSSSNPRALLHNGCWLPKLLALVGLCAAAFFIPEQHFVQAWHLVGVCGGFMFILVQLVLITAFAHTWNKNWVSGASKDKRWYLAVFLATLGFYGVASTAYTFLYKFYTHPGGCTLNKGLLALNGGLCLLMSFVSVTPCVRLRECCGRDIPSLWHRLQARPGFRVPVLSLPPGPSCVWWVLAALSKQQGNGCGWGQNLTICFPSVSKDGMQTEDTTVAVVGAGIMYACVLFAWWRWPPVCRGQGWPTQTGPRSGLEKCLRSLLLPLQMAAGTFLTAIWCRDQPLQGPPLTELQASFSLCRHLQN</sequence>
<name>A0A8D2JGM1_VARKO</name>
<evidence type="ECO:0000313" key="7">
    <source>
        <dbReference type="Ensembl" id="ENSVKKP00000008583.1"/>
    </source>
</evidence>
<evidence type="ECO:0000256" key="5">
    <source>
        <dbReference type="ARBA" id="ARBA00023136"/>
    </source>
</evidence>
<dbReference type="Pfam" id="PF03348">
    <property type="entry name" value="Serinc"/>
    <property type="match status" value="1"/>
</dbReference>
<organism evidence="7 8">
    <name type="scientific">Varanus komodoensis</name>
    <name type="common">Komodo dragon</name>
    <dbReference type="NCBI Taxonomy" id="61221"/>
    <lineage>
        <taxon>Eukaryota</taxon>
        <taxon>Metazoa</taxon>
        <taxon>Chordata</taxon>
        <taxon>Craniata</taxon>
        <taxon>Vertebrata</taxon>
        <taxon>Euteleostomi</taxon>
        <taxon>Lepidosauria</taxon>
        <taxon>Squamata</taxon>
        <taxon>Bifurcata</taxon>
        <taxon>Unidentata</taxon>
        <taxon>Episquamata</taxon>
        <taxon>Toxicofera</taxon>
        <taxon>Anguimorpha</taxon>
        <taxon>Paleoanguimorpha</taxon>
        <taxon>Varanoidea</taxon>
        <taxon>Varanidae</taxon>
        <taxon>Varanus</taxon>
    </lineage>
</organism>
<keyword evidence="3 6" id="KW-0812">Transmembrane</keyword>
<dbReference type="AlphaFoldDB" id="A0A8D2JGM1"/>
<feature type="transmembrane region" description="Helical" evidence="6">
    <location>
        <begin position="183"/>
        <end position="204"/>
    </location>
</feature>
<keyword evidence="4 6" id="KW-1133">Transmembrane helix</keyword>
<dbReference type="Ensembl" id="ENSVKKT00000008803.1">
    <property type="protein sequence ID" value="ENSVKKP00000008583.1"/>
    <property type="gene ID" value="ENSVKKG00000006077.1"/>
</dbReference>
<evidence type="ECO:0000256" key="2">
    <source>
        <dbReference type="ARBA" id="ARBA00006665"/>
    </source>
</evidence>
<comment type="subcellular location">
    <subcellularLocation>
        <location evidence="1">Membrane</location>
        <topology evidence="1">Multi-pass membrane protein</topology>
    </subcellularLocation>
</comment>
<proteinExistence type="inferred from homology"/>